<organism evidence="1 2">
    <name type="scientific">Pedobacter cryoconitis</name>
    <dbReference type="NCBI Taxonomy" id="188932"/>
    <lineage>
        <taxon>Bacteria</taxon>
        <taxon>Pseudomonadati</taxon>
        <taxon>Bacteroidota</taxon>
        <taxon>Sphingobacteriia</taxon>
        <taxon>Sphingobacteriales</taxon>
        <taxon>Sphingobacteriaceae</taxon>
        <taxon>Pedobacter</taxon>
    </lineage>
</organism>
<comment type="caution">
    <text evidence="1">The sequence shown here is derived from an EMBL/GenBank/DDBJ whole genome shotgun (WGS) entry which is preliminary data.</text>
</comment>
<dbReference type="InterPro" id="IPR043519">
    <property type="entry name" value="NT_sf"/>
</dbReference>
<evidence type="ECO:0000313" key="1">
    <source>
        <dbReference type="EMBL" id="MBB5623498.1"/>
    </source>
</evidence>
<gene>
    <name evidence="1" type="ORF">HDE69_004584</name>
</gene>
<dbReference type="Gene3D" id="3.30.460.10">
    <property type="entry name" value="Beta Polymerase, domain 2"/>
    <property type="match status" value="1"/>
</dbReference>
<dbReference type="SUPFAM" id="SSF81301">
    <property type="entry name" value="Nucleotidyltransferase"/>
    <property type="match status" value="1"/>
</dbReference>
<keyword evidence="1" id="KW-0808">Transferase</keyword>
<dbReference type="Proteomes" id="UP000537718">
    <property type="component" value="Unassembled WGS sequence"/>
</dbReference>
<dbReference type="PANTHER" id="PTHR34822">
    <property type="entry name" value="GRPB DOMAIN PROTEIN (AFU_ORTHOLOGUE AFUA_1G01530)"/>
    <property type="match status" value="1"/>
</dbReference>
<dbReference type="PANTHER" id="PTHR34822:SF1">
    <property type="entry name" value="GRPB FAMILY PROTEIN"/>
    <property type="match status" value="1"/>
</dbReference>
<sequence length="92" mass="10244">MKIKVEQYNPLWKESFNQIKVELSEVMASLNPQIEHIGSTAVEGLSAKPIIDILIGVDDIDELNIIPALLMEVTSIMKTITKICRIADFSST</sequence>
<protein>
    <submittedName>
        <fullName evidence="1">GrpB-like predicted nucleotidyltransferase (UPF0157 family)</fullName>
    </submittedName>
</protein>
<dbReference type="AlphaFoldDB" id="A0A7W9DLR4"/>
<proteinExistence type="predicted"/>
<evidence type="ECO:0000313" key="2">
    <source>
        <dbReference type="Proteomes" id="UP000537718"/>
    </source>
</evidence>
<name>A0A7W9DLR4_9SPHI</name>
<dbReference type="EMBL" id="JACHCF010000013">
    <property type="protein sequence ID" value="MBB5623498.1"/>
    <property type="molecule type" value="Genomic_DNA"/>
</dbReference>
<accession>A0A7W9DLR4</accession>
<dbReference type="GO" id="GO:0016740">
    <property type="term" value="F:transferase activity"/>
    <property type="evidence" value="ECO:0007669"/>
    <property type="project" value="UniProtKB-KW"/>
</dbReference>
<reference evidence="1 2" key="1">
    <citation type="submission" date="2020-08" db="EMBL/GenBank/DDBJ databases">
        <title>Genomic Encyclopedia of Type Strains, Phase IV (KMG-V): Genome sequencing to study the core and pangenomes of soil and plant-associated prokaryotes.</title>
        <authorList>
            <person name="Whitman W."/>
        </authorList>
    </citation>
    <scope>NUCLEOTIDE SEQUENCE [LARGE SCALE GENOMIC DNA]</scope>
    <source>
        <strain evidence="1 2">MP7CTX6</strain>
    </source>
</reference>
<dbReference type="Pfam" id="PF04229">
    <property type="entry name" value="GrpB"/>
    <property type="match status" value="1"/>
</dbReference>
<dbReference type="InterPro" id="IPR007344">
    <property type="entry name" value="GrpB/CoaE"/>
</dbReference>